<dbReference type="InterPro" id="IPR010697">
    <property type="entry name" value="YspA"/>
</dbReference>
<dbReference type="OrthoDB" id="2301957at2"/>
<dbReference type="STRING" id="333138.LQ50_12315"/>
<gene>
    <name evidence="2" type="ORF">LQ50_12315</name>
</gene>
<name>A0A0B0IG87_9BACI</name>
<dbReference type="PIRSF" id="PIRSF021290">
    <property type="entry name" value="DUF1273"/>
    <property type="match status" value="1"/>
</dbReference>
<dbReference type="eggNOG" id="COG4474">
    <property type="taxonomic scope" value="Bacteria"/>
</dbReference>
<comment type="similarity">
    <text evidence="1">Belongs to the UPF0398 family.</text>
</comment>
<dbReference type="RefSeq" id="WP_034629305.1">
    <property type="nucleotide sequence ID" value="NZ_JRJU01000014.1"/>
</dbReference>
<reference evidence="2 3" key="1">
    <citation type="submission" date="2014-09" db="EMBL/GenBank/DDBJ databases">
        <title>Genome sequencing and annotation of Bacillus Okhensis strain Kh10-101T.</title>
        <authorList>
            <person name="Prakash J.S."/>
        </authorList>
    </citation>
    <scope>NUCLEOTIDE SEQUENCE [LARGE SCALE GENOMIC DNA]</scope>
    <source>
        <strain evidence="3">Kh10-101T</strain>
    </source>
</reference>
<sequence>MKTIAISGYKGHELGIFDQKHKGIYYIKKAIEQRLRSLVEEGVEWVIISGQLGVELWAAEVVIALKVDYPQVQLAVLTPFLQQEENWQEATKSYYQEIINQADFVDSITKRPYDNPAQLRQKNEFIISKVDGLLLLYDEDKPGSPTYYLEVAKKKQEKESFPVLFITPTDLELLVQEEQFDNFSTEWES</sequence>
<dbReference type="PANTHER" id="PTHR38440">
    <property type="entry name" value="UPF0398 PROTEIN YPSA"/>
    <property type="match status" value="1"/>
</dbReference>
<evidence type="ECO:0000313" key="2">
    <source>
        <dbReference type="EMBL" id="KHF39847.1"/>
    </source>
</evidence>
<dbReference type="Pfam" id="PF06908">
    <property type="entry name" value="YpsA"/>
    <property type="match status" value="1"/>
</dbReference>
<dbReference type="Proteomes" id="UP000030832">
    <property type="component" value="Unassembled WGS sequence"/>
</dbReference>
<keyword evidence="3" id="KW-1185">Reference proteome</keyword>
<dbReference type="EMBL" id="JRJU01000014">
    <property type="protein sequence ID" value="KHF39847.1"/>
    <property type="molecule type" value="Genomic_DNA"/>
</dbReference>
<evidence type="ECO:0000313" key="3">
    <source>
        <dbReference type="Proteomes" id="UP000030832"/>
    </source>
</evidence>
<evidence type="ECO:0000256" key="1">
    <source>
        <dbReference type="HAMAP-Rule" id="MF_01575"/>
    </source>
</evidence>
<comment type="caution">
    <text evidence="2">The sequence shown here is derived from an EMBL/GenBank/DDBJ whole genome shotgun (WGS) entry which is preliminary data.</text>
</comment>
<dbReference type="AlphaFoldDB" id="A0A0B0IG87"/>
<dbReference type="Gene3D" id="3.40.50.450">
    <property type="match status" value="1"/>
</dbReference>
<organism evidence="2 3">
    <name type="scientific">Halalkalibacter okhensis</name>
    <dbReference type="NCBI Taxonomy" id="333138"/>
    <lineage>
        <taxon>Bacteria</taxon>
        <taxon>Bacillati</taxon>
        <taxon>Bacillota</taxon>
        <taxon>Bacilli</taxon>
        <taxon>Bacillales</taxon>
        <taxon>Bacillaceae</taxon>
        <taxon>Halalkalibacter</taxon>
    </lineage>
</organism>
<dbReference type="NCBIfam" id="NF010181">
    <property type="entry name" value="PRK13660.1"/>
    <property type="match status" value="1"/>
</dbReference>
<proteinExistence type="inferred from homology"/>
<dbReference type="SUPFAM" id="SSF102405">
    <property type="entry name" value="MCP/YpsA-like"/>
    <property type="match status" value="1"/>
</dbReference>
<protein>
    <recommendedName>
        <fullName evidence="1">UPF0398 protein LQ50_12315</fullName>
    </recommendedName>
</protein>
<dbReference type="PANTHER" id="PTHR38440:SF1">
    <property type="entry name" value="UPF0398 PROTEIN SPR0331"/>
    <property type="match status" value="1"/>
</dbReference>
<accession>A0A0B0IG87</accession>
<dbReference type="HAMAP" id="MF_01575">
    <property type="entry name" value="UPF0398"/>
    <property type="match status" value="1"/>
</dbReference>